<keyword evidence="2" id="KW-1185">Reference proteome</keyword>
<gene>
    <name evidence="1" type="ORF">SAMN04487820_11329</name>
</gene>
<evidence type="ECO:0000313" key="1">
    <source>
        <dbReference type="EMBL" id="SDK80085.1"/>
    </source>
</evidence>
<proteinExistence type="predicted"/>
<reference evidence="2" key="1">
    <citation type="submission" date="2016-10" db="EMBL/GenBank/DDBJ databases">
        <authorList>
            <person name="Varghese N."/>
            <person name="Submissions S."/>
        </authorList>
    </citation>
    <scope>NUCLEOTIDE SEQUENCE [LARGE SCALE GENOMIC DNA]</scope>
    <source>
        <strain evidence="2">DSM 45460</strain>
    </source>
</reference>
<evidence type="ECO:0008006" key="3">
    <source>
        <dbReference type="Google" id="ProtNLM"/>
    </source>
</evidence>
<protein>
    <recommendedName>
        <fullName evidence="3">3-methyladenine DNA glycosylase</fullName>
    </recommendedName>
</protein>
<evidence type="ECO:0000313" key="2">
    <source>
        <dbReference type="Proteomes" id="UP000199213"/>
    </source>
</evidence>
<dbReference type="EMBL" id="FNFM01000013">
    <property type="protein sequence ID" value="SDK80085.1"/>
    <property type="molecule type" value="Genomic_DNA"/>
</dbReference>
<name>A0A1G9EVR9_ACTMZ</name>
<accession>A0A1G9EVR9</accession>
<sequence length="297" mass="34402">MAYPSHVPPEVLSERTWRARERAHLERMRHWTLPHRERQRRGEKHPVLDFLFTYYTQRPSRLERWQPGYGVALEGGAKFLDRSGYTETPDGVMVAPEALTPRLLDTADFVHRLLSATESRPAQLGCFGLHEWAMVYRLGQDELRHSEWPLRLGEQGTNEVVESMRVQCSHYDAFRFFSTAARPRNTLQPTQQDRVNLEQPGCLHNNMDVFKWCYKLGPLVPAELTGDAFELAAEIRELDMRASPYDLGELGYSPVEIETAAGRAEYVRHQRAFAERASSLRRRLIEVCRRPLETRVG</sequence>
<dbReference type="AlphaFoldDB" id="A0A1G9EVR9"/>
<dbReference type="Proteomes" id="UP000199213">
    <property type="component" value="Unassembled WGS sequence"/>
</dbReference>
<organism evidence="1 2">
    <name type="scientific">Actinopolyspora mzabensis</name>
    <dbReference type="NCBI Taxonomy" id="995066"/>
    <lineage>
        <taxon>Bacteria</taxon>
        <taxon>Bacillati</taxon>
        <taxon>Actinomycetota</taxon>
        <taxon>Actinomycetes</taxon>
        <taxon>Actinopolysporales</taxon>
        <taxon>Actinopolysporaceae</taxon>
        <taxon>Actinopolyspora</taxon>
    </lineage>
</organism>